<comment type="similarity">
    <text evidence="7">Belongs to the UQCC6 family.</text>
</comment>
<evidence type="ECO:0000313" key="9">
    <source>
        <dbReference type="Proteomes" id="UP000515159"/>
    </source>
</evidence>
<evidence type="ECO:0000313" key="10">
    <source>
        <dbReference type="RefSeq" id="XP_033808740.1"/>
    </source>
</evidence>
<dbReference type="CTD" id="121318479"/>
<evidence type="ECO:0000256" key="6">
    <source>
        <dbReference type="ARBA" id="ARBA00023136"/>
    </source>
</evidence>
<gene>
    <name evidence="10" type="primary">C7H12orf73</name>
</gene>
<dbReference type="Proteomes" id="UP000515159">
    <property type="component" value="Chromosome 7"/>
</dbReference>
<dbReference type="FunCoup" id="A0A6P8RT40">
    <property type="interactions" value="561"/>
</dbReference>
<evidence type="ECO:0000256" key="1">
    <source>
        <dbReference type="ARBA" id="ARBA00004434"/>
    </source>
</evidence>
<dbReference type="PANTHER" id="PTHR28492">
    <property type="entry name" value="HYPOTHETICAL PROTEIN LOC691921"/>
    <property type="match status" value="1"/>
</dbReference>
<reference evidence="10" key="1">
    <citation type="submission" date="2025-08" db="UniProtKB">
        <authorList>
            <consortium name="RefSeq"/>
        </authorList>
    </citation>
    <scope>IDENTIFICATION</scope>
</reference>
<feature type="region of interest" description="Disordered" evidence="8">
    <location>
        <begin position="61"/>
        <end position="85"/>
    </location>
</feature>
<evidence type="ECO:0000256" key="4">
    <source>
        <dbReference type="ARBA" id="ARBA00022989"/>
    </source>
</evidence>
<name>A0A6P8RT40_GEOSA</name>
<dbReference type="PANTHER" id="PTHR28492:SF1">
    <property type="entry name" value="UBIQUINOL-CYTOCHROME-C REDUCTASE COMPLEX ASSEMBLY FACTOR 6"/>
    <property type="match status" value="1"/>
</dbReference>
<keyword evidence="2" id="KW-0812">Transmembrane</keyword>
<protein>
    <submittedName>
        <fullName evidence="10">Uncharacterized protein C12orf73 homolog</fullName>
    </submittedName>
</protein>
<dbReference type="Pfam" id="PF14990">
    <property type="entry name" value="DUF4516"/>
    <property type="match status" value="1"/>
</dbReference>
<keyword evidence="5" id="KW-0496">Mitochondrion</keyword>
<keyword evidence="6" id="KW-0472">Membrane</keyword>
<evidence type="ECO:0000256" key="3">
    <source>
        <dbReference type="ARBA" id="ARBA00022792"/>
    </source>
</evidence>
<comment type="subcellular location">
    <subcellularLocation>
        <location evidence="1">Mitochondrion inner membrane</location>
        <topology evidence="1">Single-pass membrane protein</topology>
    </subcellularLocation>
</comment>
<dbReference type="InParanoid" id="A0A6P8RT40"/>
<keyword evidence="9" id="KW-1185">Reference proteome</keyword>
<keyword evidence="4" id="KW-1133">Transmembrane helix</keyword>
<dbReference type="GO" id="GO:0005743">
    <property type="term" value="C:mitochondrial inner membrane"/>
    <property type="evidence" value="ECO:0007669"/>
    <property type="project" value="UniProtKB-SubCell"/>
</dbReference>
<dbReference type="KEGG" id="gsh:117364061"/>
<evidence type="ECO:0000256" key="7">
    <source>
        <dbReference type="ARBA" id="ARBA00044944"/>
    </source>
</evidence>
<dbReference type="RefSeq" id="XP_033808740.1">
    <property type="nucleotide sequence ID" value="XM_033952849.1"/>
</dbReference>
<evidence type="ECO:0000256" key="5">
    <source>
        <dbReference type="ARBA" id="ARBA00023128"/>
    </source>
</evidence>
<evidence type="ECO:0000256" key="2">
    <source>
        <dbReference type="ARBA" id="ARBA00022692"/>
    </source>
</evidence>
<dbReference type="OrthoDB" id="6139781at2759"/>
<dbReference type="InterPro" id="IPR027858">
    <property type="entry name" value="BRAWNIN"/>
</dbReference>
<evidence type="ECO:0000256" key="8">
    <source>
        <dbReference type="SAM" id="MobiDB-lite"/>
    </source>
</evidence>
<sequence>MRKGRRRKGQHNQCQNFVTMPAGVSWPMYLKMLTASALAMFAGAQVVHNYYKPDLSVPEIPPKPGDLRTELLGLKRRDSEAQNSQ</sequence>
<dbReference type="GO" id="GO:0034551">
    <property type="term" value="P:mitochondrial respiratory chain complex III assembly"/>
    <property type="evidence" value="ECO:0007669"/>
    <property type="project" value="InterPro"/>
</dbReference>
<accession>A0A6P8RT40</accession>
<dbReference type="AlphaFoldDB" id="A0A6P8RT40"/>
<organism evidence="9 10">
    <name type="scientific">Geotrypetes seraphini</name>
    <name type="common">Gaboon caecilian</name>
    <name type="synonym">Caecilia seraphini</name>
    <dbReference type="NCBI Taxonomy" id="260995"/>
    <lineage>
        <taxon>Eukaryota</taxon>
        <taxon>Metazoa</taxon>
        <taxon>Chordata</taxon>
        <taxon>Craniata</taxon>
        <taxon>Vertebrata</taxon>
        <taxon>Euteleostomi</taxon>
        <taxon>Amphibia</taxon>
        <taxon>Gymnophiona</taxon>
        <taxon>Geotrypetes</taxon>
    </lineage>
</organism>
<keyword evidence="3" id="KW-0999">Mitochondrion inner membrane</keyword>
<proteinExistence type="inferred from homology"/>
<dbReference type="GeneID" id="117364061"/>
<feature type="compositionally biased region" description="Basic and acidic residues" evidence="8">
    <location>
        <begin position="65"/>
        <end position="85"/>
    </location>
</feature>